<dbReference type="AlphaFoldDB" id="A0A0R3RRG5"/>
<proteinExistence type="predicted"/>
<dbReference type="Proteomes" id="UP000050640">
    <property type="component" value="Unplaced"/>
</dbReference>
<evidence type="ECO:0000313" key="2">
    <source>
        <dbReference type="WBParaSite" id="EEL_0000432601-mRNA-1"/>
    </source>
</evidence>
<evidence type="ECO:0000313" key="1">
    <source>
        <dbReference type="Proteomes" id="UP000050640"/>
    </source>
</evidence>
<reference evidence="2" key="1">
    <citation type="submission" date="2017-02" db="UniProtKB">
        <authorList>
            <consortium name="WormBaseParasite"/>
        </authorList>
    </citation>
    <scope>IDENTIFICATION</scope>
</reference>
<organism evidence="1 2">
    <name type="scientific">Elaeophora elaphi</name>
    <dbReference type="NCBI Taxonomy" id="1147741"/>
    <lineage>
        <taxon>Eukaryota</taxon>
        <taxon>Metazoa</taxon>
        <taxon>Ecdysozoa</taxon>
        <taxon>Nematoda</taxon>
        <taxon>Chromadorea</taxon>
        <taxon>Rhabditida</taxon>
        <taxon>Spirurina</taxon>
        <taxon>Spiruromorpha</taxon>
        <taxon>Filarioidea</taxon>
        <taxon>Onchocercidae</taxon>
        <taxon>Elaeophora</taxon>
    </lineage>
</organism>
<dbReference type="WBParaSite" id="EEL_0000432601-mRNA-1">
    <property type="protein sequence ID" value="EEL_0000432601-mRNA-1"/>
    <property type="gene ID" value="EEL_0000432601"/>
</dbReference>
<sequence length="164" mass="18961">FFEEIQTHFNDGLATQRQNYLRKCISKNEIGTLTIIWHQIQAKFTEEDGNLTKCNALMYEALQCYCQKTLKTDKCIQKLKDIAEQTINAVDKIITVYDNTYGLAELAGRLDSYCYLCCTLNESPRTLWLAFNEGFVNIIATKLDKDVILAKQMWCKIARILEQV</sequence>
<protein>
    <submittedName>
        <fullName evidence="2">Polyprotein</fullName>
    </submittedName>
</protein>
<keyword evidence="1" id="KW-1185">Reference proteome</keyword>
<accession>A0A0R3RRG5</accession>
<name>A0A0R3RRG5_9BILA</name>